<keyword evidence="2" id="KW-0540">Nuclease</keyword>
<keyword evidence="3" id="KW-1185">Reference proteome</keyword>
<evidence type="ECO:0000259" key="1">
    <source>
        <dbReference type="Pfam" id="PF12183"/>
    </source>
</evidence>
<dbReference type="RefSeq" id="WP_377317753.1">
    <property type="nucleotide sequence ID" value="NZ_JBHUIY010000033.1"/>
</dbReference>
<reference evidence="3" key="1">
    <citation type="journal article" date="2019" name="Int. J. Syst. Evol. Microbiol.">
        <title>The Global Catalogue of Microorganisms (GCM) 10K type strain sequencing project: providing services to taxonomists for standard genome sequencing and annotation.</title>
        <authorList>
            <consortium name="The Broad Institute Genomics Platform"/>
            <consortium name="The Broad Institute Genome Sequencing Center for Infectious Disease"/>
            <person name="Wu L."/>
            <person name="Ma J."/>
        </authorList>
    </citation>
    <scope>NUCLEOTIDE SEQUENCE [LARGE SCALE GENOMIC DNA]</scope>
    <source>
        <strain evidence="3">KCTC 15012</strain>
    </source>
</reference>
<dbReference type="Pfam" id="PF12183">
    <property type="entry name" value="NotI"/>
    <property type="match status" value="1"/>
</dbReference>
<name>A0ABW5CDU7_9PROT</name>
<dbReference type="GO" id="GO:0004519">
    <property type="term" value="F:endonuclease activity"/>
    <property type="evidence" value="ECO:0007669"/>
    <property type="project" value="UniProtKB-KW"/>
</dbReference>
<sequence>MSKVVELFGHAAWNAGMDWPTLVSAQQCPYLNKRCYKVRKSDPGISIGSCTVTYGSPPAPIIICPTRLIERGQIFMDCLHLLTLHQPGNELHIVPEVSIPGGSVDYFLVSVAQGRVKDFVGIELQTLDTTGTVWPERQRLIRELGLTPSDDAEFSDKGYSMNWKMTAKTILVQMHHKVQTFEHLNKKLALVVQDCLLAYMSREFRFDHLKNPAVIGDSMHFHAYQMSAPQGGDLRLNMAARLSTDADGIGACLGLQAEPRVELDIIIASLQAKISPATLFNPAWRV</sequence>
<evidence type="ECO:0000313" key="2">
    <source>
        <dbReference type="EMBL" id="MFD2234993.1"/>
    </source>
</evidence>
<accession>A0ABW5CDU7</accession>
<gene>
    <name evidence="2" type="ORF">ACFSNB_14360</name>
</gene>
<protein>
    <submittedName>
        <fullName evidence="2">NotI family restriction endonuclease</fullName>
    </submittedName>
</protein>
<proteinExistence type="predicted"/>
<evidence type="ECO:0000313" key="3">
    <source>
        <dbReference type="Proteomes" id="UP001597296"/>
    </source>
</evidence>
<feature type="domain" description="Restriction endonuclease type II NotI" evidence="1">
    <location>
        <begin position="60"/>
        <end position="215"/>
    </location>
</feature>
<keyword evidence="2" id="KW-0378">Hydrolase</keyword>
<keyword evidence="2" id="KW-0255">Endonuclease</keyword>
<dbReference type="InterPro" id="IPR022009">
    <property type="entry name" value="Resctriction_endonuc_II_NotI"/>
</dbReference>
<comment type="caution">
    <text evidence="2">The sequence shown here is derived from an EMBL/GenBank/DDBJ whole genome shotgun (WGS) entry which is preliminary data.</text>
</comment>
<organism evidence="2 3">
    <name type="scientific">Phaeospirillum tilakii</name>
    <dbReference type="NCBI Taxonomy" id="741673"/>
    <lineage>
        <taxon>Bacteria</taxon>
        <taxon>Pseudomonadati</taxon>
        <taxon>Pseudomonadota</taxon>
        <taxon>Alphaproteobacteria</taxon>
        <taxon>Rhodospirillales</taxon>
        <taxon>Rhodospirillaceae</taxon>
        <taxon>Phaeospirillum</taxon>
    </lineage>
</organism>
<dbReference type="EMBL" id="JBHUIY010000033">
    <property type="protein sequence ID" value="MFD2234993.1"/>
    <property type="molecule type" value="Genomic_DNA"/>
</dbReference>
<dbReference type="Proteomes" id="UP001597296">
    <property type="component" value="Unassembled WGS sequence"/>
</dbReference>